<dbReference type="SMART" id="SM00382">
    <property type="entry name" value="AAA"/>
    <property type="match status" value="1"/>
</dbReference>
<dbReference type="EMBL" id="JAGYPE020000001">
    <property type="protein sequence ID" value="MCH6264198.1"/>
    <property type="molecule type" value="Genomic_DNA"/>
</dbReference>
<dbReference type="AlphaFoldDB" id="A0A942SVM1"/>
<dbReference type="InterPro" id="IPR025302">
    <property type="entry name" value="DrrA1/2-like_C"/>
</dbReference>
<name>A0A942SVM1_9BACI</name>
<dbReference type="GO" id="GO:0005524">
    <property type="term" value="F:ATP binding"/>
    <property type="evidence" value="ECO:0007669"/>
    <property type="project" value="UniProtKB-KW"/>
</dbReference>
<dbReference type="Pfam" id="PF13732">
    <property type="entry name" value="DrrA1-3_C"/>
    <property type="match status" value="1"/>
</dbReference>
<keyword evidence="4 6" id="KW-0067">ATP-binding</keyword>
<evidence type="ECO:0000313" key="8">
    <source>
        <dbReference type="Proteomes" id="UP000677265"/>
    </source>
</evidence>
<keyword evidence="2" id="KW-0813">Transport</keyword>
<sequence>MNIMEVKSLTKAFGKHMAVNDLSFSIEEGRCVAMIGPNGAGKTTTLEMVAGLQKPTDGTITFLGVEKTDFREHIGYLPQQPVFFPWMNAVEYLVFMGELSGLSKTKAAKRAVELLELAGIAGAKKRKIGGYSGGMKQRLGIAQALINKPKLLMLDEPVSALDPVGRREILEMMKMLKENMTILFSTHILHDAEEVCDDVLIIHNGKLAITGSLPDLRKNYQEDVIIISAAENLEGWARSLESWDVITKVISKNETVEIFIKDVLLARSLILAEITEKHLPITSFTVGKTTLEDLFMKVVGK</sequence>
<evidence type="ECO:0000256" key="1">
    <source>
        <dbReference type="ARBA" id="ARBA00005417"/>
    </source>
</evidence>
<dbReference type="CDD" id="cd03230">
    <property type="entry name" value="ABC_DR_subfamily_A"/>
    <property type="match status" value="1"/>
</dbReference>
<protein>
    <submittedName>
        <fullName evidence="6">ABC transporter ATP-binding protein</fullName>
    </submittedName>
</protein>
<evidence type="ECO:0000256" key="2">
    <source>
        <dbReference type="ARBA" id="ARBA00022448"/>
    </source>
</evidence>
<evidence type="ECO:0000256" key="3">
    <source>
        <dbReference type="ARBA" id="ARBA00022741"/>
    </source>
</evidence>
<organism evidence="6">
    <name type="scientific">Neobacillus citreus</name>
    <dbReference type="NCBI Taxonomy" id="2833578"/>
    <lineage>
        <taxon>Bacteria</taxon>
        <taxon>Bacillati</taxon>
        <taxon>Bacillota</taxon>
        <taxon>Bacilli</taxon>
        <taxon>Bacillales</taxon>
        <taxon>Bacillaceae</taxon>
        <taxon>Neobacillus</taxon>
    </lineage>
</organism>
<dbReference type="PANTHER" id="PTHR43335:SF11">
    <property type="entry name" value="ABC TRANSPORTER RELATED"/>
    <property type="match status" value="1"/>
</dbReference>
<dbReference type="Proteomes" id="UP000677265">
    <property type="component" value="Unassembled WGS sequence"/>
</dbReference>
<dbReference type="Gene3D" id="3.40.50.300">
    <property type="entry name" value="P-loop containing nucleotide triphosphate hydrolases"/>
    <property type="match status" value="1"/>
</dbReference>
<reference evidence="6" key="1">
    <citation type="submission" date="2021-05" db="EMBL/GenBank/DDBJ databases">
        <title>Novel Bacillus species.</title>
        <authorList>
            <person name="Liu G."/>
        </authorList>
    </citation>
    <scope>NUCLEOTIDE SEQUENCE</scope>
    <source>
        <strain evidence="6 8">FJAT-50051</strain>
    </source>
</reference>
<proteinExistence type="inferred from homology"/>
<dbReference type="RefSeq" id="WP_213140575.1">
    <property type="nucleotide sequence ID" value="NZ_JAGYPE020000001.1"/>
</dbReference>
<keyword evidence="8" id="KW-1185">Reference proteome</keyword>
<dbReference type="EMBL" id="JAGYPE010000001">
    <property type="protein sequence ID" value="MBS4180611.1"/>
    <property type="molecule type" value="Genomic_DNA"/>
</dbReference>
<dbReference type="PROSITE" id="PS00211">
    <property type="entry name" value="ABC_TRANSPORTER_1"/>
    <property type="match status" value="1"/>
</dbReference>
<dbReference type="PROSITE" id="PS50893">
    <property type="entry name" value="ABC_TRANSPORTER_2"/>
    <property type="match status" value="1"/>
</dbReference>
<dbReference type="Pfam" id="PF00005">
    <property type="entry name" value="ABC_tran"/>
    <property type="match status" value="1"/>
</dbReference>
<comment type="similarity">
    <text evidence="1">Belongs to the ABC transporter superfamily.</text>
</comment>
<evidence type="ECO:0000313" key="6">
    <source>
        <dbReference type="EMBL" id="MBS4180611.1"/>
    </source>
</evidence>
<feature type="domain" description="ABC transporter" evidence="5">
    <location>
        <begin position="4"/>
        <end position="229"/>
    </location>
</feature>
<comment type="caution">
    <text evidence="6">The sequence shown here is derived from an EMBL/GenBank/DDBJ whole genome shotgun (WGS) entry which is preliminary data.</text>
</comment>
<evidence type="ECO:0000313" key="7">
    <source>
        <dbReference type="EMBL" id="MCH6264198.1"/>
    </source>
</evidence>
<dbReference type="InterPro" id="IPR003593">
    <property type="entry name" value="AAA+_ATPase"/>
</dbReference>
<evidence type="ECO:0000259" key="5">
    <source>
        <dbReference type="PROSITE" id="PS50893"/>
    </source>
</evidence>
<gene>
    <name evidence="7" type="ORF">KHB02_001485</name>
    <name evidence="6" type="ORF">KHB02_04290</name>
</gene>
<dbReference type="PANTHER" id="PTHR43335">
    <property type="entry name" value="ABC TRANSPORTER, ATP-BINDING PROTEIN"/>
    <property type="match status" value="1"/>
</dbReference>
<accession>A0A942SVM1</accession>
<dbReference type="InterPro" id="IPR027417">
    <property type="entry name" value="P-loop_NTPase"/>
</dbReference>
<dbReference type="SUPFAM" id="SSF52540">
    <property type="entry name" value="P-loop containing nucleoside triphosphate hydrolases"/>
    <property type="match status" value="1"/>
</dbReference>
<dbReference type="InterPro" id="IPR017871">
    <property type="entry name" value="ABC_transporter-like_CS"/>
</dbReference>
<dbReference type="GO" id="GO:0016887">
    <property type="term" value="F:ATP hydrolysis activity"/>
    <property type="evidence" value="ECO:0007669"/>
    <property type="project" value="InterPro"/>
</dbReference>
<evidence type="ECO:0000256" key="4">
    <source>
        <dbReference type="ARBA" id="ARBA00022840"/>
    </source>
</evidence>
<keyword evidence="3" id="KW-0547">Nucleotide-binding</keyword>
<dbReference type="InterPro" id="IPR003439">
    <property type="entry name" value="ABC_transporter-like_ATP-bd"/>
</dbReference>